<proteinExistence type="predicted"/>
<evidence type="ECO:0000256" key="2">
    <source>
        <dbReference type="ARBA" id="ARBA00023180"/>
    </source>
</evidence>
<reference evidence="6 7" key="1">
    <citation type="submission" date="2021-03" db="EMBL/GenBank/DDBJ databases">
        <title>Genomic and phenotypic characterization of Chloracidobacterium isolates provides evidence for multiple species.</title>
        <authorList>
            <person name="Saini M.K."/>
            <person name="Costas A.M.G."/>
            <person name="Tank M."/>
            <person name="Bryant D.A."/>
        </authorList>
    </citation>
    <scope>NUCLEOTIDE SEQUENCE [LARGE SCALE GENOMIC DNA]</scope>
    <source>
        <strain evidence="6 7">N</strain>
    </source>
</reference>
<evidence type="ECO:0000259" key="4">
    <source>
        <dbReference type="Pfam" id="PF02225"/>
    </source>
</evidence>
<dbReference type="Gene3D" id="3.50.30.30">
    <property type="match status" value="1"/>
</dbReference>
<evidence type="ECO:0008006" key="8">
    <source>
        <dbReference type="Google" id="ProtNLM"/>
    </source>
</evidence>
<sequence length="1144" mass="118826">MYWKPHRSSFASRVGVFVLMGLVAVSGLPSAFLSDTKWGSPVAAKANQDPLRETLDFVAQATRRETQGLPCRQLKNGALMMELGDGFQHVALARTEADGRISVRCVGSVTEAEAFLRGGDEAAGGQDDQHTGQNDHPAGRDLVLPPLRKPAGVVTSLATRSEVRIENPQGSTIIIRNVNEPGVGFNDPTPATPVGGNPGTTLGQQRLNVFQRAAEIWGATLRSNVPIVIEGRFTSLGSGVLGSAGTTFIFRGFPNAPFGDTWYHYALANALAGEDLSAQNPPRAQINTNFSTNFNFYLGLDNNAPPDQSDLLSVALHEFAHGLGFSTFVNGANGRNAGADDTNPDGGFTDCYARFLRDENLNLNWNQMTAAQRQASAINTGNLTWTGPTTQSALSVALEPSAVLRVERTPPVFIAVNQATFGGPITLGGLTRPLVAAQPPLACGPLSNPGTVNTNFALVDRGECPFIDKAANVQQAGAQGLIIANNTTGGFIPGGTAPNITIPVVGISQADGTTLRNFLSSGSVTATLLLDSTLLAGTTNGRIRMFAPNPRQAGSSVSHWDNTVRPRLLMEPAITPRLPRTQDLTLNLFRDLGWTVNPIFSTSGLQVPSDGATPQVAINAVGPWSVAGLPAWVTGFPAAGNLLTNINFQVAPNPGSQRTATLTLNPGGNTLTIVQNGAADIAPGFTSPNNVTFTLGQASSFLITANGSPAPTITLVSGNLPAGVRFISGVGVATLVGTPGAGTSGNYTLVVQAANSLGAVTQNLTLTVGQGVCAFTVAPTVLNVGGEAIDNVTLTVLTGTSCAWEARVRSTDAPWIKLISAQLVSGQVVTPRMVDELGQEARRLVISGIGNATLTIGVGRNPRSTPRTGTFVVAGQVVTVTQAGSSGGGAPLGATMAMFRPSNGYMYLKNRLISDFADQDFFYGTAGDVPIAGDWDGDGIDTPGIYRNVGGAMTFFLINNNTGGFADVSFAFGQPGDIPIAGDWDGNGTVTCGVYRPGNQTFFLRNTNAAGNPDLTVVITGAQATDRPVAGRWTLGSPATGVGLYRPGNGQFLLKNVNVSGPADASFVVTTTGTLVAPVAGDWTRQGFAAVGVVVNVGGTIQFQLRTANTAGAPELRVNYGAPGDVPLIGNWDGQPKLPPVSVP</sequence>
<dbReference type="SUPFAM" id="SSF52025">
    <property type="entry name" value="PA domain"/>
    <property type="match status" value="1"/>
</dbReference>
<feature type="domain" description="BACON" evidence="5">
    <location>
        <begin position="624"/>
        <end position="676"/>
    </location>
</feature>
<evidence type="ECO:0000313" key="7">
    <source>
        <dbReference type="Proteomes" id="UP000677668"/>
    </source>
</evidence>
<dbReference type="Proteomes" id="UP000677668">
    <property type="component" value="Chromosome 1"/>
</dbReference>
<feature type="region of interest" description="Disordered" evidence="3">
    <location>
        <begin position="120"/>
        <end position="144"/>
    </location>
</feature>
<name>A0ABX8B2H8_9BACT</name>
<dbReference type="PANTHER" id="PTHR22702">
    <property type="entry name" value="PROTEASE-ASSOCIATED DOMAIN-CONTAINING PROTEIN"/>
    <property type="match status" value="1"/>
</dbReference>
<keyword evidence="1" id="KW-0732">Signal</keyword>
<dbReference type="SUPFAM" id="SSF49313">
    <property type="entry name" value="Cadherin-like"/>
    <property type="match status" value="1"/>
</dbReference>
<dbReference type="Pfam" id="PF02225">
    <property type="entry name" value="PA"/>
    <property type="match status" value="1"/>
</dbReference>
<dbReference type="RefSeq" id="WP_211422570.1">
    <property type="nucleotide sequence ID" value="NZ_CP072642.1"/>
</dbReference>
<dbReference type="Pfam" id="PF05345">
    <property type="entry name" value="He_PIG"/>
    <property type="match status" value="1"/>
</dbReference>
<dbReference type="InterPro" id="IPR024361">
    <property type="entry name" value="BACON"/>
</dbReference>
<gene>
    <name evidence="6" type="ORF">J8C05_02115</name>
</gene>
<keyword evidence="2" id="KW-0325">Glycoprotein</keyword>
<dbReference type="Pfam" id="PF13004">
    <property type="entry name" value="BACON"/>
    <property type="match status" value="1"/>
</dbReference>
<keyword evidence="7" id="KW-1185">Reference proteome</keyword>
<dbReference type="Gene3D" id="2.60.40.10">
    <property type="entry name" value="Immunoglobulins"/>
    <property type="match status" value="3"/>
</dbReference>
<dbReference type="PANTHER" id="PTHR22702:SF1">
    <property type="entry name" value="PROTEASE-ASSOCIATED DOMAIN-CONTAINING PROTEIN 1"/>
    <property type="match status" value="1"/>
</dbReference>
<feature type="domain" description="PA" evidence="4">
    <location>
        <begin position="431"/>
        <end position="515"/>
    </location>
</feature>
<accession>A0ABX8B2H8</accession>
<dbReference type="EMBL" id="CP072642">
    <property type="protein sequence ID" value="QUV94267.1"/>
    <property type="molecule type" value="Genomic_DNA"/>
</dbReference>
<evidence type="ECO:0000256" key="1">
    <source>
        <dbReference type="ARBA" id="ARBA00022729"/>
    </source>
</evidence>
<organism evidence="6 7">
    <name type="scientific">Chloracidobacterium sp. N</name>
    <dbReference type="NCBI Taxonomy" id="2821540"/>
    <lineage>
        <taxon>Bacteria</taxon>
        <taxon>Pseudomonadati</taxon>
        <taxon>Acidobacteriota</taxon>
        <taxon>Terriglobia</taxon>
        <taxon>Terriglobales</taxon>
        <taxon>Acidobacteriaceae</taxon>
        <taxon>Chloracidobacterium</taxon>
        <taxon>Chloracidobacterium aggregatum</taxon>
    </lineage>
</organism>
<evidence type="ECO:0000256" key="3">
    <source>
        <dbReference type="SAM" id="MobiDB-lite"/>
    </source>
</evidence>
<protein>
    <recommendedName>
        <fullName evidence="8">PA domain protein</fullName>
    </recommendedName>
</protein>
<dbReference type="InterPro" id="IPR003137">
    <property type="entry name" value="PA_domain"/>
</dbReference>
<dbReference type="InterPro" id="IPR046450">
    <property type="entry name" value="PA_dom_sf"/>
</dbReference>
<evidence type="ECO:0000313" key="6">
    <source>
        <dbReference type="EMBL" id="QUV94267.1"/>
    </source>
</evidence>
<dbReference type="CDD" id="cd14948">
    <property type="entry name" value="BACON"/>
    <property type="match status" value="2"/>
</dbReference>
<dbReference type="InterPro" id="IPR015919">
    <property type="entry name" value="Cadherin-like_sf"/>
</dbReference>
<dbReference type="InterPro" id="IPR013783">
    <property type="entry name" value="Ig-like_fold"/>
</dbReference>
<evidence type="ECO:0000259" key="5">
    <source>
        <dbReference type="Pfam" id="PF13004"/>
    </source>
</evidence>